<dbReference type="GO" id="GO:0034040">
    <property type="term" value="F:ATPase-coupled lipid transmembrane transporter activity"/>
    <property type="evidence" value="ECO:0007669"/>
    <property type="project" value="TreeGrafter"/>
</dbReference>
<dbReference type="SUPFAM" id="SSF90123">
    <property type="entry name" value="ABC transporter transmembrane region"/>
    <property type="match status" value="1"/>
</dbReference>
<feature type="transmembrane region" description="Helical" evidence="9">
    <location>
        <begin position="29"/>
        <end position="51"/>
    </location>
</feature>
<feature type="transmembrane region" description="Helical" evidence="9">
    <location>
        <begin position="87"/>
        <end position="111"/>
    </location>
</feature>
<keyword evidence="6" id="KW-0067">ATP-binding</keyword>
<evidence type="ECO:0000313" key="13">
    <source>
        <dbReference type="Proteomes" id="UP000183192"/>
    </source>
</evidence>
<dbReference type="AlphaFoldDB" id="A0A1J4TCZ1"/>
<keyword evidence="2" id="KW-0813">Transport</keyword>
<dbReference type="GO" id="GO:0005886">
    <property type="term" value="C:plasma membrane"/>
    <property type="evidence" value="ECO:0007669"/>
    <property type="project" value="UniProtKB-SubCell"/>
</dbReference>
<dbReference type="GO" id="GO:0140359">
    <property type="term" value="F:ABC-type transporter activity"/>
    <property type="evidence" value="ECO:0007669"/>
    <property type="project" value="InterPro"/>
</dbReference>
<protein>
    <recommendedName>
        <fullName evidence="14">ABC transporter ATP-binding protein</fullName>
    </recommendedName>
</protein>
<gene>
    <name evidence="12" type="ORF">AUJ27_00295</name>
</gene>
<keyword evidence="3" id="KW-1003">Cell membrane</keyword>
<dbReference type="PROSITE" id="PS50893">
    <property type="entry name" value="ABC_TRANSPORTER_2"/>
    <property type="match status" value="1"/>
</dbReference>
<dbReference type="Proteomes" id="UP000183192">
    <property type="component" value="Unassembled WGS sequence"/>
</dbReference>
<evidence type="ECO:0000256" key="6">
    <source>
        <dbReference type="ARBA" id="ARBA00022840"/>
    </source>
</evidence>
<dbReference type="PROSITE" id="PS50929">
    <property type="entry name" value="ABC_TM1F"/>
    <property type="match status" value="1"/>
</dbReference>
<dbReference type="EMBL" id="MNUU01000004">
    <property type="protein sequence ID" value="OIO08693.1"/>
    <property type="molecule type" value="Genomic_DNA"/>
</dbReference>
<name>A0A1J4TCZ1_9BACT</name>
<evidence type="ECO:0000313" key="12">
    <source>
        <dbReference type="EMBL" id="OIO08693.1"/>
    </source>
</evidence>
<dbReference type="Gene3D" id="3.40.50.300">
    <property type="entry name" value="P-loop containing nucleotide triphosphate hydrolases"/>
    <property type="match status" value="1"/>
</dbReference>
<reference evidence="12 13" key="1">
    <citation type="journal article" date="2016" name="Environ. Microbiol.">
        <title>Genomic resolution of a cold subsurface aquifer community provides metabolic insights for novel microbes adapted to high CO concentrations.</title>
        <authorList>
            <person name="Probst A.J."/>
            <person name="Castelle C.J."/>
            <person name="Singh A."/>
            <person name="Brown C.T."/>
            <person name="Anantharaman K."/>
            <person name="Sharon I."/>
            <person name="Hug L.A."/>
            <person name="Burstein D."/>
            <person name="Emerson J.B."/>
            <person name="Thomas B.C."/>
            <person name="Banfield J.F."/>
        </authorList>
    </citation>
    <scope>NUCLEOTIDE SEQUENCE [LARGE SCALE GENOMIC DNA]</scope>
    <source>
        <strain evidence="12">CG1_02_37_44</strain>
    </source>
</reference>
<keyword evidence="8 9" id="KW-0472">Membrane</keyword>
<dbReference type="STRING" id="1805146.AUJ27_00295"/>
<sequence length="599" mass="68015">MIIYNFKNNKIFSFLKLIYRGFGRYKKRIVFLTVLGFLSSLAGGVGINALIPLFSFVTGEGTNGDDFISQAITKLFSFSGVAFNVKFLLVFVCLLFVLKAVLLILSSYVSVKIIAEYEARTRSNLFKIILKSDWPYLLKQKLGHLETVLMTNVKNCSLLLNHISTIIITLANLVVYAIIAINISAYITLITIAFSGLIFVLFHPAINKTRRIAYEEEKINRDIAHHINENILGMKTVKAMRADQRIIKFAQDSFGKLKDIRIKTYLFSTLPNVLMEPFSLIFICVVFAFFYKTPGFNLAALVAVIYLIRQIFSYAQQLQKYLLGASSLIPYLRGVLNFEEQAYNNNEKNTGSENFKFNQILEFKNITFSYNNKKNILSKVSFIIKKGEMVGLIGPSGAGKTTLVDLILRLFLPLEGEILLDGKNAGQINLNEWRENIGYVSQDMFLKNDTIANNIKFYDDSVTEENMETAAKKANIYDFILSLPQKFETIIGERGIEFSVGQRQRIVIARVLAQSPEILILDEATSALDNKSEERIQKVIENLKGRLTVFVVAHRLSTVINCDKLLVLDKSTIVEEGRPSELLKDKDTYFYKAYNIRNK</sequence>
<dbReference type="GO" id="GO:0005524">
    <property type="term" value="F:ATP binding"/>
    <property type="evidence" value="ECO:0007669"/>
    <property type="project" value="UniProtKB-KW"/>
</dbReference>
<proteinExistence type="predicted"/>
<feature type="transmembrane region" description="Helical" evidence="9">
    <location>
        <begin position="158"/>
        <end position="179"/>
    </location>
</feature>
<dbReference type="InterPro" id="IPR011527">
    <property type="entry name" value="ABC1_TM_dom"/>
</dbReference>
<dbReference type="SUPFAM" id="SSF52540">
    <property type="entry name" value="P-loop containing nucleoside triphosphate hydrolases"/>
    <property type="match status" value="1"/>
</dbReference>
<evidence type="ECO:0000256" key="2">
    <source>
        <dbReference type="ARBA" id="ARBA00022448"/>
    </source>
</evidence>
<evidence type="ECO:0000256" key="3">
    <source>
        <dbReference type="ARBA" id="ARBA00022475"/>
    </source>
</evidence>
<feature type="domain" description="ABC transmembrane type-1" evidence="11">
    <location>
        <begin position="34"/>
        <end position="318"/>
    </location>
</feature>
<dbReference type="PANTHER" id="PTHR24221:SF654">
    <property type="entry name" value="ATP-BINDING CASSETTE SUB-FAMILY B MEMBER 6"/>
    <property type="match status" value="1"/>
</dbReference>
<evidence type="ECO:0000256" key="8">
    <source>
        <dbReference type="ARBA" id="ARBA00023136"/>
    </source>
</evidence>
<dbReference type="FunFam" id="3.40.50.300:FF:000221">
    <property type="entry name" value="Multidrug ABC transporter ATP-binding protein"/>
    <property type="match status" value="1"/>
</dbReference>
<evidence type="ECO:0000256" key="1">
    <source>
        <dbReference type="ARBA" id="ARBA00004651"/>
    </source>
</evidence>
<accession>A0A1J4TCZ1</accession>
<dbReference type="SMART" id="SM00382">
    <property type="entry name" value="AAA"/>
    <property type="match status" value="1"/>
</dbReference>
<evidence type="ECO:0000259" key="10">
    <source>
        <dbReference type="PROSITE" id="PS50893"/>
    </source>
</evidence>
<dbReference type="Pfam" id="PF00005">
    <property type="entry name" value="ABC_tran"/>
    <property type="match status" value="1"/>
</dbReference>
<dbReference type="InterPro" id="IPR003439">
    <property type="entry name" value="ABC_transporter-like_ATP-bd"/>
</dbReference>
<dbReference type="GO" id="GO:0016887">
    <property type="term" value="F:ATP hydrolysis activity"/>
    <property type="evidence" value="ECO:0007669"/>
    <property type="project" value="InterPro"/>
</dbReference>
<evidence type="ECO:0000256" key="5">
    <source>
        <dbReference type="ARBA" id="ARBA00022741"/>
    </source>
</evidence>
<keyword evidence="7 9" id="KW-1133">Transmembrane helix</keyword>
<dbReference type="InterPro" id="IPR003593">
    <property type="entry name" value="AAA+_ATPase"/>
</dbReference>
<dbReference type="InterPro" id="IPR027417">
    <property type="entry name" value="P-loop_NTPase"/>
</dbReference>
<evidence type="ECO:0000256" key="9">
    <source>
        <dbReference type="SAM" id="Phobius"/>
    </source>
</evidence>
<feature type="transmembrane region" description="Helical" evidence="9">
    <location>
        <begin position="265"/>
        <end position="290"/>
    </location>
</feature>
<dbReference type="InterPro" id="IPR039421">
    <property type="entry name" value="Type_1_exporter"/>
</dbReference>
<comment type="subcellular location">
    <subcellularLocation>
        <location evidence="1">Cell membrane</location>
        <topology evidence="1">Multi-pass membrane protein</topology>
    </subcellularLocation>
</comment>
<evidence type="ECO:0000256" key="4">
    <source>
        <dbReference type="ARBA" id="ARBA00022692"/>
    </source>
</evidence>
<keyword evidence="4 9" id="KW-0812">Transmembrane</keyword>
<dbReference type="PANTHER" id="PTHR24221">
    <property type="entry name" value="ATP-BINDING CASSETTE SUB-FAMILY B"/>
    <property type="match status" value="1"/>
</dbReference>
<evidence type="ECO:0000256" key="7">
    <source>
        <dbReference type="ARBA" id="ARBA00022989"/>
    </source>
</evidence>
<dbReference type="InterPro" id="IPR036640">
    <property type="entry name" value="ABC1_TM_sf"/>
</dbReference>
<dbReference type="InterPro" id="IPR017871">
    <property type="entry name" value="ABC_transporter-like_CS"/>
</dbReference>
<evidence type="ECO:0000259" key="11">
    <source>
        <dbReference type="PROSITE" id="PS50929"/>
    </source>
</evidence>
<comment type="caution">
    <text evidence="12">The sequence shown here is derived from an EMBL/GenBank/DDBJ whole genome shotgun (WGS) entry which is preliminary data.</text>
</comment>
<dbReference type="PROSITE" id="PS00211">
    <property type="entry name" value="ABC_TRANSPORTER_1"/>
    <property type="match status" value="1"/>
</dbReference>
<evidence type="ECO:0008006" key="14">
    <source>
        <dbReference type="Google" id="ProtNLM"/>
    </source>
</evidence>
<keyword evidence="5" id="KW-0547">Nucleotide-binding</keyword>
<dbReference type="Gene3D" id="1.20.1560.10">
    <property type="entry name" value="ABC transporter type 1, transmembrane domain"/>
    <property type="match status" value="1"/>
</dbReference>
<feature type="transmembrane region" description="Helical" evidence="9">
    <location>
        <begin position="185"/>
        <end position="202"/>
    </location>
</feature>
<dbReference type="Pfam" id="PF00664">
    <property type="entry name" value="ABC_membrane"/>
    <property type="match status" value="1"/>
</dbReference>
<organism evidence="12 13">
    <name type="scientific">Candidatus Falkowbacteria bacterium CG1_02_37_44</name>
    <dbReference type="NCBI Taxonomy" id="1805146"/>
    <lineage>
        <taxon>Bacteria</taxon>
        <taxon>Candidatus Falkowiibacteriota</taxon>
    </lineage>
</organism>
<feature type="domain" description="ABC transporter" evidence="10">
    <location>
        <begin position="361"/>
        <end position="595"/>
    </location>
</feature>